<protein>
    <submittedName>
        <fullName evidence="2">VOC family protein</fullName>
    </submittedName>
</protein>
<dbReference type="CDD" id="cd06588">
    <property type="entry name" value="PhnB_like"/>
    <property type="match status" value="1"/>
</dbReference>
<dbReference type="AlphaFoldDB" id="A0A917FI75"/>
<sequence length="132" mass="15360">MQKTTPFLMFKGRAKEAVKRYQKCFADCQIKHIDYFGNKPKNMAGCVKYAEICINGQDLILIDSPVEHAFGFTPAISFMVDFERPDKLKKAYHQLSADGEVMMPLNAYDFAEQYAWFNDSYGVSWQFRYKPK</sequence>
<dbReference type="InterPro" id="IPR009725">
    <property type="entry name" value="3_dmu_93_MTrfase"/>
</dbReference>
<dbReference type="PANTHER" id="PTHR33990:SF4">
    <property type="entry name" value="PHNB-LIKE DOMAIN-CONTAINING PROTEIN"/>
    <property type="match status" value="1"/>
</dbReference>
<organism evidence="2 3">
    <name type="scientific">Marinicella pacifica</name>
    <dbReference type="NCBI Taxonomy" id="1171543"/>
    <lineage>
        <taxon>Bacteria</taxon>
        <taxon>Pseudomonadati</taxon>
        <taxon>Pseudomonadota</taxon>
        <taxon>Gammaproteobacteria</taxon>
        <taxon>Lysobacterales</taxon>
        <taxon>Marinicellaceae</taxon>
        <taxon>Marinicella</taxon>
    </lineage>
</organism>
<reference evidence="2" key="1">
    <citation type="journal article" date="2014" name="Int. J. Syst. Evol. Microbiol.">
        <title>Complete genome sequence of Corynebacterium casei LMG S-19264T (=DSM 44701T), isolated from a smear-ripened cheese.</title>
        <authorList>
            <consortium name="US DOE Joint Genome Institute (JGI-PGF)"/>
            <person name="Walter F."/>
            <person name="Albersmeier A."/>
            <person name="Kalinowski J."/>
            <person name="Ruckert C."/>
        </authorList>
    </citation>
    <scope>NUCLEOTIDE SEQUENCE</scope>
    <source>
        <strain evidence="2">CGMCC 1.12181</strain>
    </source>
</reference>
<dbReference type="EMBL" id="BMEO01000002">
    <property type="protein sequence ID" value="GGF86683.1"/>
    <property type="molecule type" value="Genomic_DNA"/>
</dbReference>
<dbReference type="InterPro" id="IPR028973">
    <property type="entry name" value="PhnB-like"/>
</dbReference>
<dbReference type="InterPro" id="IPR029068">
    <property type="entry name" value="Glyas_Bleomycin-R_OHBP_Dase"/>
</dbReference>
<proteinExistence type="predicted"/>
<reference evidence="2" key="2">
    <citation type="submission" date="2020-09" db="EMBL/GenBank/DDBJ databases">
        <authorList>
            <person name="Sun Q."/>
            <person name="Zhou Y."/>
        </authorList>
    </citation>
    <scope>NUCLEOTIDE SEQUENCE</scope>
    <source>
        <strain evidence="2">CGMCC 1.12181</strain>
    </source>
</reference>
<dbReference type="RefSeq" id="WP_188364071.1">
    <property type="nucleotide sequence ID" value="NZ_BAABJF010000032.1"/>
</dbReference>
<dbReference type="PANTHER" id="PTHR33990">
    <property type="entry name" value="PROTEIN YJDN-RELATED"/>
    <property type="match status" value="1"/>
</dbReference>
<gene>
    <name evidence="2" type="ORF">GCM10011365_04650</name>
</gene>
<dbReference type="Proteomes" id="UP000605253">
    <property type="component" value="Unassembled WGS sequence"/>
</dbReference>
<dbReference type="Pfam" id="PF06983">
    <property type="entry name" value="3-dmu-9_3-mt"/>
    <property type="match status" value="1"/>
</dbReference>
<evidence type="ECO:0000313" key="3">
    <source>
        <dbReference type="Proteomes" id="UP000605253"/>
    </source>
</evidence>
<dbReference type="Gene3D" id="3.30.720.100">
    <property type="match status" value="1"/>
</dbReference>
<accession>A0A917FI75</accession>
<dbReference type="SUPFAM" id="SSF54593">
    <property type="entry name" value="Glyoxalase/Bleomycin resistance protein/Dihydroxybiphenyl dioxygenase"/>
    <property type="match status" value="1"/>
</dbReference>
<evidence type="ECO:0000313" key="2">
    <source>
        <dbReference type="EMBL" id="GGF86683.1"/>
    </source>
</evidence>
<dbReference type="Gene3D" id="3.30.720.110">
    <property type="match status" value="1"/>
</dbReference>
<evidence type="ECO:0000259" key="1">
    <source>
        <dbReference type="Pfam" id="PF06983"/>
    </source>
</evidence>
<name>A0A917FI75_9GAMM</name>
<keyword evidence="3" id="KW-1185">Reference proteome</keyword>
<feature type="domain" description="PhnB-like" evidence="1">
    <location>
        <begin position="2"/>
        <end position="126"/>
    </location>
</feature>
<dbReference type="PIRSF" id="PIRSF021700">
    <property type="entry name" value="3_dmu_93_MTrfase"/>
    <property type="match status" value="1"/>
</dbReference>
<comment type="caution">
    <text evidence="2">The sequence shown here is derived from an EMBL/GenBank/DDBJ whole genome shotgun (WGS) entry which is preliminary data.</text>
</comment>